<dbReference type="RefSeq" id="WP_212677257.1">
    <property type="nucleotide sequence ID" value="NZ_JAGSPK010000001.1"/>
</dbReference>
<comment type="caution">
    <text evidence="1">The sequence shown here is derived from an EMBL/GenBank/DDBJ whole genome shotgun (WGS) entry which is preliminary data.</text>
</comment>
<proteinExistence type="predicted"/>
<evidence type="ECO:0000313" key="1">
    <source>
        <dbReference type="EMBL" id="MBR7791015.1"/>
    </source>
</evidence>
<gene>
    <name evidence="1" type="ORF">KDM87_00280</name>
</gene>
<accession>A0ABS5GX37</accession>
<keyword evidence="2" id="KW-1185">Reference proteome</keyword>
<dbReference type="Proteomes" id="UP000682982">
    <property type="component" value="Unassembled WGS sequence"/>
</dbReference>
<dbReference type="EMBL" id="JAGSPK010000001">
    <property type="protein sequence ID" value="MBR7791015.1"/>
    <property type="molecule type" value="Genomic_DNA"/>
</dbReference>
<evidence type="ECO:0000313" key="2">
    <source>
        <dbReference type="Proteomes" id="UP000682982"/>
    </source>
</evidence>
<sequence>MNIKDIWLNYSERIAEIELFQRAVKSASSAELKALLQYAENEGAYPELKGVRLSSHNMTFRDARSGQVSSYHYRTMSADDRESEALFRKNRQYQWLLAEAYEEFEDYLFKVYAYCGLNDANFWPLCDYGNIKLSERDKLDFNWHLQQANKKKGAPKSILETFRKSFPQLQYIESKNYFDVNLEFAIVLIEKLRHLIVHNCGRTISIEDFTDLVAKEAGVFNNGKILIGHKQLVEQFFGKDKYRNLIALLEIPINSDPSFRTYVCRFGMLIEFLMSYSHLLYEMVNIYIKPTKA</sequence>
<reference evidence="1 2" key="1">
    <citation type="submission" date="2021-04" db="EMBL/GenBank/DDBJ databases">
        <title>novel species isolated from subtropical streams in China.</title>
        <authorList>
            <person name="Lu H."/>
        </authorList>
    </citation>
    <scope>NUCLEOTIDE SEQUENCE [LARGE SCALE GENOMIC DNA]</scope>
    <source>
        <strain evidence="1 2">FT147W</strain>
    </source>
</reference>
<name>A0ABS5GX37_9BURK</name>
<organism evidence="1 2">
    <name type="scientific">Undibacterium rivi</name>
    <dbReference type="NCBI Taxonomy" id="2828729"/>
    <lineage>
        <taxon>Bacteria</taxon>
        <taxon>Pseudomonadati</taxon>
        <taxon>Pseudomonadota</taxon>
        <taxon>Betaproteobacteria</taxon>
        <taxon>Burkholderiales</taxon>
        <taxon>Oxalobacteraceae</taxon>
        <taxon>Undibacterium</taxon>
    </lineage>
</organism>
<protein>
    <submittedName>
        <fullName evidence="1">Uncharacterized protein</fullName>
    </submittedName>
</protein>